<keyword evidence="1" id="KW-0812">Transmembrane</keyword>
<keyword evidence="3" id="KW-1185">Reference proteome</keyword>
<sequence length="181" mass="17997">MRIGDGHGSAADAAMATALLAAPELLAIGAALISLSVSRSILGQDVSGGVVEGLLATSLRPGAIFFGYVSATFAFSLLAWAVLAGAYLGLATAVVVIGGSAVHMTGEYVATALLIPLGAMLWATSLIAFVAFVHPSWLKVTAGLNGGPVRLAGILPALWLTPLSCAARAMSSGPTGSQAPP</sequence>
<evidence type="ECO:0000256" key="1">
    <source>
        <dbReference type="SAM" id="Phobius"/>
    </source>
</evidence>
<organism evidence="2 3">
    <name type="scientific">Streptomyces morookaense</name>
    <name type="common">Streptoverticillium morookaense</name>
    <dbReference type="NCBI Taxonomy" id="1970"/>
    <lineage>
        <taxon>Bacteria</taxon>
        <taxon>Bacillati</taxon>
        <taxon>Actinomycetota</taxon>
        <taxon>Actinomycetes</taxon>
        <taxon>Kitasatosporales</taxon>
        <taxon>Streptomycetaceae</taxon>
        <taxon>Streptomyces</taxon>
    </lineage>
</organism>
<keyword evidence="1" id="KW-0472">Membrane</keyword>
<keyword evidence="1" id="KW-1133">Transmembrane helix</keyword>
<evidence type="ECO:0000313" key="2">
    <source>
        <dbReference type="EMBL" id="NVK78205.1"/>
    </source>
</evidence>
<gene>
    <name evidence="2" type="ORF">HG542_11075</name>
</gene>
<feature type="transmembrane region" description="Helical" evidence="1">
    <location>
        <begin position="63"/>
        <end position="88"/>
    </location>
</feature>
<dbReference type="RefSeq" id="WP_171080149.1">
    <property type="nucleotide sequence ID" value="NZ_BNBU01000005.1"/>
</dbReference>
<protein>
    <submittedName>
        <fullName evidence="2">Uncharacterized protein</fullName>
    </submittedName>
</protein>
<dbReference type="AlphaFoldDB" id="A0A7Y7B3I3"/>
<accession>A0A7Y7B3I3</accession>
<evidence type="ECO:0000313" key="3">
    <source>
        <dbReference type="Proteomes" id="UP000587462"/>
    </source>
</evidence>
<feature type="transmembrane region" description="Helical" evidence="1">
    <location>
        <begin position="108"/>
        <end position="133"/>
    </location>
</feature>
<feature type="transmembrane region" description="Helical" evidence="1">
    <location>
        <begin position="25"/>
        <end position="42"/>
    </location>
</feature>
<comment type="caution">
    <text evidence="2">The sequence shown here is derived from an EMBL/GenBank/DDBJ whole genome shotgun (WGS) entry which is preliminary data.</text>
</comment>
<reference evidence="2 3" key="1">
    <citation type="submission" date="2020-04" db="EMBL/GenBank/DDBJ databases">
        <title>Draft Genome Sequence of Streptomyces morookaense DSM 40503, an 8-azaguanine-producing strain.</title>
        <authorList>
            <person name="Qi J."/>
            <person name="Gao J.-M."/>
        </authorList>
    </citation>
    <scope>NUCLEOTIDE SEQUENCE [LARGE SCALE GENOMIC DNA]</scope>
    <source>
        <strain evidence="2 3">DSM 40503</strain>
    </source>
</reference>
<proteinExistence type="predicted"/>
<name>A0A7Y7B3I3_STRMO</name>
<dbReference type="EMBL" id="JABBXF010000021">
    <property type="protein sequence ID" value="NVK78205.1"/>
    <property type="molecule type" value="Genomic_DNA"/>
</dbReference>
<dbReference type="Proteomes" id="UP000587462">
    <property type="component" value="Unassembled WGS sequence"/>
</dbReference>